<reference evidence="1 2" key="1">
    <citation type="submission" date="2014-03" db="EMBL/GenBank/DDBJ databases">
        <title>Bradyrhizobium valentinum sp. nov., isolated from effective nodules of Lupinus mariae-josephae, a lupine endemic of basic-lime soils in Eastern Spain.</title>
        <authorList>
            <person name="Duran D."/>
            <person name="Rey L."/>
            <person name="Navarro A."/>
            <person name="Busquets A."/>
            <person name="Imperial J."/>
            <person name="Ruiz-Argueso T."/>
        </authorList>
    </citation>
    <scope>NUCLEOTIDE SEQUENCE [LARGE SCALE GENOMIC DNA]</scope>
    <source>
        <strain evidence="1 2">CCBAU 23086</strain>
    </source>
</reference>
<sequence length="113" mass="12224">MSLNVQVAPLPSFTWLRAINRPDMKSAGHFPPAEMSWLWARHWRPFGMMKTLHPGRPEAVATLKTGPAALAAGGAVIKAAKIANHVRGGFLITVKRIVPVSVGVGEPIHAQKF</sequence>
<proteinExistence type="predicted"/>
<name>A0A0R3MRK7_9BRAD</name>
<organism evidence="1 2">
    <name type="scientific">Bradyrhizobium lablabi</name>
    <dbReference type="NCBI Taxonomy" id="722472"/>
    <lineage>
        <taxon>Bacteria</taxon>
        <taxon>Pseudomonadati</taxon>
        <taxon>Pseudomonadota</taxon>
        <taxon>Alphaproteobacteria</taxon>
        <taxon>Hyphomicrobiales</taxon>
        <taxon>Nitrobacteraceae</taxon>
        <taxon>Bradyrhizobium</taxon>
    </lineage>
</organism>
<evidence type="ECO:0000313" key="1">
    <source>
        <dbReference type="EMBL" id="KRR19718.1"/>
    </source>
</evidence>
<evidence type="ECO:0000313" key="2">
    <source>
        <dbReference type="Proteomes" id="UP000051660"/>
    </source>
</evidence>
<accession>A0A0R3MRK7</accession>
<dbReference type="Proteomes" id="UP000051660">
    <property type="component" value="Unassembled WGS sequence"/>
</dbReference>
<dbReference type="AlphaFoldDB" id="A0A0R3MRK7"/>
<dbReference type="EMBL" id="LLYB01000093">
    <property type="protein sequence ID" value="KRR19718.1"/>
    <property type="molecule type" value="Genomic_DNA"/>
</dbReference>
<comment type="caution">
    <text evidence="1">The sequence shown here is derived from an EMBL/GenBank/DDBJ whole genome shotgun (WGS) entry which is preliminary data.</text>
</comment>
<protein>
    <submittedName>
        <fullName evidence="1">Uncharacterized protein</fullName>
    </submittedName>
</protein>
<gene>
    <name evidence="1" type="ORF">CQ14_34625</name>
</gene>